<gene>
    <name evidence="1" type="ORF">H8B22_08530</name>
</gene>
<keyword evidence="2" id="KW-1185">Reference proteome</keyword>
<dbReference type="KEGG" id="lsx:H8B22_08530"/>
<dbReference type="SUPFAM" id="SSF74653">
    <property type="entry name" value="TolA/TonB C-terminal domain"/>
    <property type="match status" value="1"/>
</dbReference>
<sequence>MALAACLAAASEPAESRAEVRKQVEASMLVTGRIEIDTAGKVIGYALDKQDRLPRGVVDMVGKAVPAWKFEPVVIDGKLVRAAASMSIRLVARKLDDDHLTVDIRSASFGSEGGKAEEMIRPAKRLIAPGYPAAAVRSGVTGAAYLLVKVGRDGKVIDVATEQVNLKVVATGDQMARWRDLLAAASMSQARKWSFAPPTEGPAAGAEFWVVRVPVVYAFDRTAYGTWEGYVPGPRQPNPWQNEDKEGVAFSPDTLPPGGAYLAGTGLKLLTAPSGG</sequence>
<dbReference type="Proteomes" id="UP000516018">
    <property type="component" value="Chromosome"/>
</dbReference>
<evidence type="ECO:0000313" key="1">
    <source>
        <dbReference type="EMBL" id="QNP42157.1"/>
    </source>
</evidence>
<accession>A0A7H0G1J1</accession>
<organism evidence="1 2">
    <name type="scientific">Agrilutibacter terrestris</name>
    <dbReference type="NCBI Taxonomy" id="2865112"/>
    <lineage>
        <taxon>Bacteria</taxon>
        <taxon>Pseudomonadati</taxon>
        <taxon>Pseudomonadota</taxon>
        <taxon>Gammaproteobacteria</taxon>
        <taxon>Lysobacterales</taxon>
        <taxon>Lysobacteraceae</taxon>
        <taxon>Agrilutibacter</taxon>
    </lineage>
</organism>
<protein>
    <submittedName>
        <fullName evidence="1">Protein tonB</fullName>
    </submittedName>
</protein>
<reference evidence="1 2" key="1">
    <citation type="submission" date="2020-08" db="EMBL/GenBank/DDBJ databases">
        <title>Lysobacter sp. II4 sp. nov., isolated from soil.</title>
        <authorList>
            <person name="Woo C.Y."/>
            <person name="Kim J."/>
        </authorList>
    </citation>
    <scope>NUCLEOTIDE SEQUENCE [LARGE SCALE GENOMIC DNA]</scope>
    <source>
        <strain evidence="1 2">II4</strain>
    </source>
</reference>
<dbReference type="EMBL" id="CP060820">
    <property type="protein sequence ID" value="QNP42157.1"/>
    <property type="molecule type" value="Genomic_DNA"/>
</dbReference>
<name>A0A7H0G1J1_9GAMM</name>
<dbReference type="AlphaFoldDB" id="A0A7H0G1J1"/>
<proteinExistence type="predicted"/>
<dbReference type="Gene3D" id="3.30.1150.10">
    <property type="match status" value="1"/>
</dbReference>
<evidence type="ECO:0000313" key="2">
    <source>
        <dbReference type="Proteomes" id="UP000516018"/>
    </source>
</evidence>